<evidence type="ECO:0000256" key="1">
    <source>
        <dbReference type="SAM" id="MobiDB-lite"/>
    </source>
</evidence>
<keyword evidence="3" id="KW-1185">Reference proteome</keyword>
<feature type="region of interest" description="Disordered" evidence="1">
    <location>
        <begin position="1"/>
        <end position="117"/>
    </location>
</feature>
<protein>
    <submittedName>
        <fullName evidence="2">Uncharacterized protein</fullName>
    </submittedName>
</protein>
<reference evidence="2" key="1">
    <citation type="submission" date="2021-01" db="EMBL/GenBank/DDBJ databases">
        <title>Whole genome shotgun sequence of Actinoplanes ferrugineus NBRC 15555.</title>
        <authorList>
            <person name="Komaki H."/>
            <person name="Tamura T."/>
        </authorList>
    </citation>
    <scope>NUCLEOTIDE SEQUENCE</scope>
    <source>
        <strain evidence="2">NBRC 15555</strain>
    </source>
</reference>
<dbReference type="EMBL" id="BOMM01000038">
    <property type="protein sequence ID" value="GIE12349.1"/>
    <property type="molecule type" value="Genomic_DNA"/>
</dbReference>
<dbReference type="Proteomes" id="UP000598174">
    <property type="component" value="Unassembled WGS sequence"/>
</dbReference>
<gene>
    <name evidence="2" type="ORF">Afe05nite_41890</name>
</gene>
<dbReference type="AlphaFoldDB" id="A0A919MF38"/>
<organism evidence="2 3">
    <name type="scientific">Paractinoplanes ferrugineus</name>
    <dbReference type="NCBI Taxonomy" id="113564"/>
    <lineage>
        <taxon>Bacteria</taxon>
        <taxon>Bacillati</taxon>
        <taxon>Actinomycetota</taxon>
        <taxon>Actinomycetes</taxon>
        <taxon>Micromonosporales</taxon>
        <taxon>Micromonosporaceae</taxon>
        <taxon>Paractinoplanes</taxon>
    </lineage>
</organism>
<evidence type="ECO:0000313" key="3">
    <source>
        <dbReference type="Proteomes" id="UP000598174"/>
    </source>
</evidence>
<feature type="compositionally biased region" description="Pro residues" evidence="1">
    <location>
        <begin position="1"/>
        <end position="10"/>
    </location>
</feature>
<sequence>MAAPRPPGPGGGPSVRKRSRGPADETGREAGETGRADGETGRDIGTSGAFPDNGTTASATPCRPDWVKAPGSVARARPCPGTGAAPRRGPSTDGGPAAGPIGAGGGVCRGRPVGPLI</sequence>
<evidence type="ECO:0000313" key="2">
    <source>
        <dbReference type="EMBL" id="GIE12349.1"/>
    </source>
</evidence>
<comment type="caution">
    <text evidence="2">The sequence shown here is derived from an EMBL/GenBank/DDBJ whole genome shotgun (WGS) entry which is preliminary data.</text>
</comment>
<accession>A0A919MF38</accession>
<name>A0A919MF38_9ACTN</name>
<feature type="compositionally biased region" description="Basic and acidic residues" evidence="1">
    <location>
        <begin position="21"/>
        <end position="42"/>
    </location>
</feature>
<proteinExistence type="predicted"/>